<evidence type="ECO:0000259" key="5">
    <source>
        <dbReference type="Pfam" id="PF00551"/>
    </source>
</evidence>
<dbReference type="InterPro" id="IPR002376">
    <property type="entry name" value="Formyl_transf_N"/>
</dbReference>
<reference evidence="6" key="1">
    <citation type="submission" date="2020-10" db="EMBL/GenBank/DDBJ databases">
        <authorList>
            <person name="Gilroy R."/>
        </authorList>
    </citation>
    <scope>NUCLEOTIDE SEQUENCE</scope>
    <source>
        <strain evidence="6">CHK152-2994</strain>
    </source>
</reference>
<dbReference type="GO" id="GO:0005829">
    <property type="term" value="C:cytosol"/>
    <property type="evidence" value="ECO:0007669"/>
    <property type="project" value="TreeGrafter"/>
</dbReference>
<dbReference type="Proteomes" id="UP000824139">
    <property type="component" value="Unassembled WGS sequence"/>
</dbReference>
<dbReference type="GO" id="GO:0006189">
    <property type="term" value="P:'de novo' IMP biosynthetic process"/>
    <property type="evidence" value="ECO:0007669"/>
    <property type="project" value="TreeGrafter"/>
</dbReference>
<dbReference type="PANTHER" id="PTHR43369:SF2">
    <property type="entry name" value="PHOSPHORIBOSYLGLYCINAMIDE FORMYLTRANSFERASE"/>
    <property type="match status" value="1"/>
</dbReference>
<dbReference type="AlphaFoldDB" id="A0A9D1FVK5"/>
<gene>
    <name evidence="6" type="ORF">IAD41_03945</name>
</gene>
<dbReference type="EMBL" id="DVJO01000086">
    <property type="protein sequence ID" value="HIS82738.1"/>
    <property type="molecule type" value="Genomic_DNA"/>
</dbReference>
<dbReference type="Pfam" id="PF00551">
    <property type="entry name" value="Formyl_trans_N"/>
    <property type="match status" value="1"/>
</dbReference>
<dbReference type="InterPro" id="IPR036477">
    <property type="entry name" value="Formyl_transf_N_sf"/>
</dbReference>
<organism evidence="6 7">
    <name type="scientific">Candidatus Scatenecus faecavium</name>
    <dbReference type="NCBI Taxonomy" id="2840915"/>
    <lineage>
        <taxon>Bacteria</taxon>
        <taxon>Candidatus Scatenecus</taxon>
    </lineage>
</organism>
<proteinExistence type="predicted"/>
<name>A0A9D1FVK5_9BACT</name>
<reference evidence="6" key="2">
    <citation type="journal article" date="2021" name="PeerJ">
        <title>Extensive microbial diversity within the chicken gut microbiome revealed by metagenomics and culture.</title>
        <authorList>
            <person name="Gilroy R."/>
            <person name="Ravi A."/>
            <person name="Getino M."/>
            <person name="Pursley I."/>
            <person name="Horton D.L."/>
            <person name="Alikhan N.F."/>
            <person name="Baker D."/>
            <person name="Gharbi K."/>
            <person name="Hall N."/>
            <person name="Watson M."/>
            <person name="Adriaenssens E.M."/>
            <person name="Foster-Nyarko E."/>
            <person name="Jarju S."/>
            <person name="Secka A."/>
            <person name="Antonio M."/>
            <person name="Oren A."/>
            <person name="Chaudhuri R.R."/>
            <person name="La Ragione R."/>
            <person name="Hildebrand F."/>
            <person name="Pallen M.J."/>
        </authorList>
    </citation>
    <scope>NUCLEOTIDE SEQUENCE</scope>
    <source>
        <strain evidence="6">CHK152-2994</strain>
    </source>
</reference>
<evidence type="ECO:0000313" key="7">
    <source>
        <dbReference type="Proteomes" id="UP000824139"/>
    </source>
</evidence>
<evidence type="ECO:0000256" key="2">
    <source>
        <dbReference type="ARBA" id="ARBA00012254"/>
    </source>
</evidence>
<comment type="caution">
    <text evidence="6">The sequence shown here is derived from an EMBL/GenBank/DDBJ whole genome shotgun (WGS) entry which is preliminary data.</text>
</comment>
<dbReference type="EC" id="2.1.2.2" evidence="2"/>
<keyword evidence="3" id="KW-0808">Transferase</keyword>
<dbReference type="Gene3D" id="3.40.50.170">
    <property type="entry name" value="Formyl transferase, N-terminal domain"/>
    <property type="match status" value="1"/>
</dbReference>
<dbReference type="SUPFAM" id="SSF53328">
    <property type="entry name" value="Formyltransferase"/>
    <property type="match status" value="1"/>
</dbReference>
<keyword evidence="4" id="KW-0658">Purine biosynthesis</keyword>
<dbReference type="GO" id="GO:0004644">
    <property type="term" value="F:phosphoribosylglycinamide formyltransferase activity"/>
    <property type="evidence" value="ECO:0007669"/>
    <property type="project" value="UniProtKB-EC"/>
</dbReference>
<protein>
    <recommendedName>
        <fullName evidence="2">phosphoribosylglycinamide formyltransferase 1</fullName>
        <ecNumber evidence="2">2.1.2.2</ecNumber>
    </recommendedName>
</protein>
<evidence type="ECO:0000313" key="6">
    <source>
        <dbReference type="EMBL" id="HIS82738.1"/>
    </source>
</evidence>
<dbReference type="PANTHER" id="PTHR43369">
    <property type="entry name" value="PHOSPHORIBOSYLGLYCINAMIDE FORMYLTRANSFERASE"/>
    <property type="match status" value="1"/>
</dbReference>
<comment type="pathway">
    <text evidence="1">Purine metabolism; IMP biosynthesis via de novo pathway; N(2)-formyl-N(1)-(5-phospho-D-ribosyl)glycinamide from N(1)-(5-phospho-D-ribosyl)glycinamide (10-formyl THF route): step 1/1.</text>
</comment>
<evidence type="ECO:0000256" key="4">
    <source>
        <dbReference type="ARBA" id="ARBA00022755"/>
    </source>
</evidence>
<evidence type="ECO:0000256" key="1">
    <source>
        <dbReference type="ARBA" id="ARBA00005054"/>
    </source>
</evidence>
<feature type="domain" description="Formyl transferase N-terminal" evidence="5">
    <location>
        <begin position="2"/>
        <end position="170"/>
    </location>
</feature>
<evidence type="ECO:0000256" key="3">
    <source>
        <dbReference type="ARBA" id="ARBA00022679"/>
    </source>
</evidence>
<accession>A0A9D1FVK5</accession>
<sequence>MKKLFILGSGRGENFEAIVKYLNSSKISSEIEITCLSDNPHSEILKRAEVLGIKHKYLPFEENFEFFAGHDFDLAVLSGYSRELDAEILQTGTFLNLHPSLLPAFKGHDAITRAFQSGVKISGVTVHYLTNEIGGGKIIAQYPVLIGNLTHFDEFEESIRKLENLLYPIVIEKVLEDKVFDFSDLFSGGCGGNSGGCSGCGGCH</sequence>